<name>A0AAN1T137_9PROT</name>
<accession>A0AAN1T137</accession>
<evidence type="ECO:0000256" key="1">
    <source>
        <dbReference type="SAM" id="Phobius"/>
    </source>
</evidence>
<feature type="transmembrane region" description="Helical" evidence="1">
    <location>
        <begin position="73"/>
        <end position="96"/>
    </location>
</feature>
<protein>
    <submittedName>
        <fullName evidence="2">Uncharacterized protein</fullName>
    </submittedName>
</protein>
<keyword evidence="3" id="KW-1185">Reference proteome</keyword>
<sequence length="208" mass="24224">MNNRIRQIVQQIAALEDELNAAVEEHEQRLRYQLEGKRVVFEQAVREAHQRVKLGLFRWFLTVRPQNYLTMPVIYGAAVPLALFDLCISLYQLICFPVYRIARVKRVDYIVYDHQHLAYLNAIEKAHCLYCSYAVGLLAYAGEIIARTEQYFCPIKHARKVLAAHNRYDRFLEYGEADDFHGKLEAFRAELAKEKAAAASRPEIKEHP</sequence>
<evidence type="ECO:0000313" key="3">
    <source>
        <dbReference type="Proteomes" id="UP001319121"/>
    </source>
</evidence>
<gene>
    <name evidence="2" type="ORF">FGKAn22_16380</name>
</gene>
<organism evidence="2 3">
    <name type="scientific">Ferrigenium kumadai</name>
    <dbReference type="NCBI Taxonomy" id="1682490"/>
    <lineage>
        <taxon>Bacteria</taxon>
        <taxon>Pseudomonadati</taxon>
        <taxon>Pseudomonadota</taxon>
        <taxon>Betaproteobacteria</taxon>
        <taxon>Nitrosomonadales</taxon>
        <taxon>Gallionellaceae</taxon>
        <taxon>Ferrigenium</taxon>
    </lineage>
</organism>
<reference evidence="2 3" key="1">
    <citation type="submission" date="2019-03" db="EMBL/GenBank/DDBJ databases">
        <title>Complete genome sequence of Ferrigenium kumadai strain An22, a microaerophilic iron-oxidizing bacterium isolated from a paddy field soil.</title>
        <authorList>
            <person name="Watanabe T."/>
            <person name="Asakawa S."/>
        </authorList>
    </citation>
    <scope>NUCLEOTIDE SEQUENCE [LARGE SCALE GENOMIC DNA]</scope>
    <source>
        <strain evidence="2 3">An22</strain>
    </source>
</reference>
<keyword evidence="1" id="KW-0812">Transmembrane</keyword>
<dbReference type="RefSeq" id="WP_212785206.1">
    <property type="nucleotide sequence ID" value="NZ_AP019536.1"/>
</dbReference>
<dbReference type="KEGG" id="fku:FGKAn22_16380"/>
<dbReference type="Proteomes" id="UP001319121">
    <property type="component" value="Chromosome"/>
</dbReference>
<keyword evidence="1" id="KW-0472">Membrane</keyword>
<evidence type="ECO:0000313" key="2">
    <source>
        <dbReference type="EMBL" id="BBI99945.1"/>
    </source>
</evidence>
<keyword evidence="1" id="KW-1133">Transmembrane helix</keyword>
<proteinExistence type="predicted"/>
<dbReference type="EMBL" id="AP019536">
    <property type="protein sequence ID" value="BBI99945.1"/>
    <property type="molecule type" value="Genomic_DNA"/>
</dbReference>
<dbReference type="AlphaFoldDB" id="A0AAN1T137"/>